<feature type="binding site" evidence="4">
    <location>
        <position position="252"/>
    </location>
    <ligand>
        <name>GTP</name>
        <dbReference type="ChEBI" id="CHEBI:37565"/>
    </ligand>
</feature>
<dbReference type="InterPro" id="IPR045061">
    <property type="entry name" value="FtsZ/CetZ"/>
</dbReference>
<dbReference type="Proteomes" id="UP000178893">
    <property type="component" value="Unassembled WGS sequence"/>
</dbReference>
<comment type="caution">
    <text evidence="4">Lacks conserved residue(s) required for the propagation of feature annotation.</text>
</comment>
<dbReference type="Pfam" id="PF00091">
    <property type="entry name" value="Tubulin"/>
    <property type="match status" value="1"/>
</dbReference>
<evidence type="ECO:0000256" key="2">
    <source>
        <dbReference type="ARBA" id="ARBA00022741"/>
    </source>
</evidence>
<organism evidence="8 9">
    <name type="scientific">Candidatus Nealsonbacteria bacterium RBG_13_37_56</name>
    <dbReference type="NCBI Taxonomy" id="1801661"/>
    <lineage>
        <taxon>Bacteria</taxon>
        <taxon>Candidatus Nealsoniibacteriota</taxon>
    </lineage>
</organism>
<keyword evidence="4" id="KW-0131">Cell cycle</keyword>
<keyword evidence="2 4" id="KW-0547">Nucleotide-binding</keyword>
<dbReference type="SMART" id="SM00865">
    <property type="entry name" value="Tubulin_C"/>
    <property type="match status" value="1"/>
</dbReference>
<reference evidence="8 9" key="1">
    <citation type="journal article" date="2016" name="Nat. Commun.">
        <title>Thousands of microbial genomes shed light on interconnected biogeochemical processes in an aquifer system.</title>
        <authorList>
            <person name="Anantharaman K."/>
            <person name="Brown C.T."/>
            <person name="Hug L.A."/>
            <person name="Sharon I."/>
            <person name="Castelle C.J."/>
            <person name="Probst A.J."/>
            <person name="Thomas B.C."/>
            <person name="Singh A."/>
            <person name="Wilkins M.J."/>
            <person name="Karaoz U."/>
            <person name="Brodie E.L."/>
            <person name="Williams K.H."/>
            <person name="Hubbard S.S."/>
            <person name="Banfield J.F."/>
        </authorList>
    </citation>
    <scope>NUCLEOTIDE SEQUENCE [LARGE SCALE GENOMIC DNA]</scope>
</reference>
<dbReference type="InterPro" id="IPR036525">
    <property type="entry name" value="Tubulin/FtsZ_GTPase_sf"/>
</dbReference>
<dbReference type="Gene3D" id="3.40.50.1440">
    <property type="entry name" value="Tubulin/FtsZ, GTPase domain"/>
    <property type="match status" value="1"/>
</dbReference>
<evidence type="ECO:0000256" key="3">
    <source>
        <dbReference type="ARBA" id="ARBA00023134"/>
    </source>
</evidence>
<name>A0A1G2DYV0_9BACT</name>
<feature type="domain" description="Tubulin/FtsZ GTPase" evidence="6">
    <location>
        <begin position="79"/>
        <end position="270"/>
    </location>
</feature>
<comment type="similarity">
    <text evidence="1 4">Belongs to the FtsZ family.</text>
</comment>
<dbReference type="GO" id="GO:0005737">
    <property type="term" value="C:cytoplasm"/>
    <property type="evidence" value="ECO:0007669"/>
    <property type="project" value="UniProtKB-SubCell"/>
</dbReference>
<sequence>MKKKKKTIKKAKRITKTKKPVMKIIKKRTVAKRRIAKKVIEKKPIKKKLVKKAARPSSLKLRRPKKEGGVSLDTVHMTKIRVIGIGGGGGSIVSEIASRIRKADFVVANTDTKALSSTKKAKKFQFGQSITKGLGTGMNVEVGELAAQEDKERIKKLFEGQDICIIVSCLGGGAGSGGTPIFAKISKNSGCLTYGIFTTPFKFEGEKKTEIARDALKKIKSHLNAFSVIPNERIFQIIDKNTPLKDALSAINEKLANNLEGLIEMIYYPGLINIDFADLKTILAGQGKLTYLNTVEIKEPEKEESVKKVVSSSLYPYTIKGARGVLYNIVGNKALQLSEVSKLSEIISQSVNKNAKIIFGIGQSREKQEGVKITLLATGCAVKGFLAESGPEKPKVKKKRKPRPRPQPKPEPKPEPKPQPAVEQPKIVKPRPKIKPTRLSNRVPGRRVIQPGLMTGQAKKPQPQPQFRPTEENFSDVKERRNALQLRKVMEDEERQLIEQEKAWETPAIFRRKRE</sequence>
<evidence type="ECO:0000313" key="9">
    <source>
        <dbReference type="Proteomes" id="UP000178893"/>
    </source>
</evidence>
<dbReference type="PRINTS" id="PR00423">
    <property type="entry name" value="CELLDVISFTSZ"/>
</dbReference>
<proteinExistence type="inferred from homology"/>
<dbReference type="InterPro" id="IPR000158">
    <property type="entry name" value="Cell_div_FtsZ"/>
</dbReference>
<dbReference type="InterPro" id="IPR024757">
    <property type="entry name" value="FtsZ_C"/>
</dbReference>
<dbReference type="SMART" id="SM00864">
    <property type="entry name" value="Tubulin"/>
    <property type="match status" value="1"/>
</dbReference>
<keyword evidence="4" id="KW-0717">Septation</keyword>
<evidence type="ECO:0000256" key="4">
    <source>
        <dbReference type="HAMAP-Rule" id="MF_00909"/>
    </source>
</evidence>
<dbReference type="CDD" id="cd02201">
    <property type="entry name" value="FtsZ_type1"/>
    <property type="match status" value="1"/>
</dbReference>
<comment type="subunit">
    <text evidence="4">Homodimer. Polymerizes to form a dynamic ring structure in a strictly GTP-dependent manner. Interacts directly with several other division proteins.</text>
</comment>
<dbReference type="GO" id="GO:0005525">
    <property type="term" value="F:GTP binding"/>
    <property type="evidence" value="ECO:0007669"/>
    <property type="project" value="UniProtKB-UniRule"/>
</dbReference>
<feature type="region of interest" description="Disordered" evidence="5">
    <location>
        <begin position="389"/>
        <end position="478"/>
    </location>
</feature>
<dbReference type="Pfam" id="PF12327">
    <property type="entry name" value="FtsZ_C"/>
    <property type="match status" value="1"/>
</dbReference>
<protein>
    <recommendedName>
        <fullName evidence="4">Cell division protein FtsZ</fullName>
    </recommendedName>
</protein>
<dbReference type="GO" id="GO:0003924">
    <property type="term" value="F:GTPase activity"/>
    <property type="evidence" value="ECO:0007669"/>
    <property type="project" value="UniProtKB-UniRule"/>
</dbReference>
<evidence type="ECO:0000256" key="1">
    <source>
        <dbReference type="ARBA" id="ARBA00009690"/>
    </source>
</evidence>
<feature type="binding site" evidence="4">
    <location>
        <position position="204"/>
    </location>
    <ligand>
        <name>GTP</name>
        <dbReference type="ChEBI" id="CHEBI:37565"/>
    </ligand>
</feature>
<comment type="caution">
    <text evidence="8">The sequence shown here is derived from an EMBL/GenBank/DDBJ whole genome shotgun (WGS) entry which is preliminary data.</text>
</comment>
<dbReference type="GO" id="GO:0032153">
    <property type="term" value="C:cell division site"/>
    <property type="evidence" value="ECO:0007669"/>
    <property type="project" value="UniProtKB-UniRule"/>
</dbReference>
<feature type="binding site" evidence="4">
    <location>
        <position position="208"/>
    </location>
    <ligand>
        <name>GTP</name>
        <dbReference type="ChEBI" id="CHEBI:37565"/>
    </ligand>
</feature>
<dbReference type="AlphaFoldDB" id="A0A1G2DYV0"/>
<dbReference type="InterPro" id="IPR018316">
    <property type="entry name" value="Tubulin/FtsZ_2-layer-sand-dom"/>
</dbReference>
<comment type="subcellular location">
    <subcellularLocation>
        <location evidence="4">Cytoplasm</location>
    </subcellularLocation>
    <text evidence="4">Assembles at midcell at the inner surface of the cytoplasmic membrane.</text>
</comment>
<dbReference type="InterPro" id="IPR003008">
    <property type="entry name" value="Tubulin_FtsZ_GTPase"/>
</dbReference>
<dbReference type="SUPFAM" id="SSF55307">
    <property type="entry name" value="Tubulin C-terminal domain-like"/>
    <property type="match status" value="1"/>
</dbReference>
<comment type="function">
    <text evidence="4">Essential cell division protein that forms a contractile ring structure (Z ring) at the future cell division site. The regulation of the ring assembly controls the timing and the location of cell division. One of the functions of the FtsZ ring is to recruit other cell division proteins to the septum to produce a new cell wall between the dividing cells. Binds GTP and shows GTPase activity.</text>
</comment>
<keyword evidence="4" id="KW-0132">Cell division</keyword>
<dbReference type="HAMAP" id="MF_00909">
    <property type="entry name" value="FtsZ"/>
    <property type="match status" value="1"/>
</dbReference>
<feature type="compositionally biased region" description="Basic residues" evidence="5">
    <location>
        <begin position="395"/>
        <end position="406"/>
    </location>
</feature>
<keyword evidence="4" id="KW-0963">Cytoplasm</keyword>
<dbReference type="PANTHER" id="PTHR30314">
    <property type="entry name" value="CELL DIVISION PROTEIN FTSZ-RELATED"/>
    <property type="match status" value="1"/>
</dbReference>
<accession>A0A1G2DYV0</accession>
<evidence type="ECO:0000259" key="6">
    <source>
        <dbReference type="SMART" id="SM00864"/>
    </source>
</evidence>
<dbReference type="GO" id="GO:0000917">
    <property type="term" value="P:division septum assembly"/>
    <property type="evidence" value="ECO:0007669"/>
    <property type="project" value="UniProtKB-KW"/>
</dbReference>
<dbReference type="InterPro" id="IPR008280">
    <property type="entry name" value="Tub_FtsZ_C"/>
</dbReference>
<feature type="domain" description="Tubulin/FtsZ 2-layer sandwich" evidence="7">
    <location>
        <begin position="272"/>
        <end position="389"/>
    </location>
</feature>
<dbReference type="SUPFAM" id="SSF52490">
    <property type="entry name" value="Tubulin nucleotide-binding domain-like"/>
    <property type="match status" value="1"/>
</dbReference>
<evidence type="ECO:0000259" key="7">
    <source>
        <dbReference type="SMART" id="SM00865"/>
    </source>
</evidence>
<dbReference type="EMBL" id="MHLW01000016">
    <property type="protein sequence ID" value="OGZ18098.1"/>
    <property type="molecule type" value="Genomic_DNA"/>
</dbReference>
<evidence type="ECO:0000256" key="5">
    <source>
        <dbReference type="SAM" id="MobiDB-lite"/>
    </source>
</evidence>
<dbReference type="GO" id="GO:0043093">
    <property type="term" value="P:FtsZ-dependent cytokinesis"/>
    <property type="evidence" value="ECO:0007669"/>
    <property type="project" value="UniProtKB-UniRule"/>
</dbReference>
<dbReference type="PANTHER" id="PTHR30314:SF3">
    <property type="entry name" value="MITOCHONDRIAL DIVISION PROTEIN FSZA"/>
    <property type="match status" value="1"/>
</dbReference>
<feature type="compositionally biased region" description="Basic and acidic residues" evidence="5">
    <location>
        <begin position="469"/>
        <end position="478"/>
    </location>
</feature>
<keyword evidence="3 4" id="KW-0342">GTP-binding</keyword>
<gene>
    <name evidence="4" type="primary">ftsZ</name>
    <name evidence="8" type="ORF">A2V72_02125</name>
</gene>
<evidence type="ECO:0000313" key="8">
    <source>
        <dbReference type="EMBL" id="OGZ18098.1"/>
    </source>
</evidence>
<dbReference type="GO" id="GO:0051258">
    <property type="term" value="P:protein polymerization"/>
    <property type="evidence" value="ECO:0007669"/>
    <property type="project" value="UniProtKB-UniRule"/>
</dbReference>